<dbReference type="InterPro" id="IPR001478">
    <property type="entry name" value="PDZ"/>
</dbReference>
<dbReference type="InterPro" id="IPR036034">
    <property type="entry name" value="PDZ_sf"/>
</dbReference>
<dbReference type="Gene3D" id="2.30.42.10">
    <property type="match status" value="1"/>
</dbReference>
<dbReference type="CDD" id="cd06752">
    <property type="entry name" value="PDZ_PDZD11-like"/>
    <property type="match status" value="1"/>
</dbReference>
<comment type="caution">
    <text evidence="3">The sequence shown here is derived from an EMBL/GenBank/DDBJ whole genome shotgun (WGS) entry which is preliminary data.</text>
</comment>
<dbReference type="FunFam" id="2.30.42.10:FF:000087">
    <property type="entry name" value="Whirlin a"/>
    <property type="match status" value="1"/>
</dbReference>
<dbReference type="InterPro" id="IPR051109">
    <property type="entry name" value="MAM_complex_regulator"/>
</dbReference>
<sequence length="152" mass="17569">MEDFYVSKPTYEHPPDWIPPEQRSSNNDYNNDINQFLPRSVKIRRMKKNDVLGFNIRGGKEHHCGLYISKVMLNTDAHRLGLREGDQVLRINDTSFENIDHAEAVNILKSNKELQLTVRYFPYGYKKTYEARGPPSASYEASPIITAHGTNR</sequence>
<feature type="domain" description="PDZ" evidence="2">
    <location>
        <begin position="40"/>
        <end position="110"/>
    </location>
</feature>
<gene>
    <name evidence="3" type="ORF">OFUS_LOCUS4275</name>
</gene>
<proteinExistence type="predicted"/>
<dbReference type="Pfam" id="PF00595">
    <property type="entry name" value="PDZ"/>
    <property type="match status" value="1"/>
</dbReference>
<organism evidence="3 4">
    <name type="scientific">Owenia fusiformis</name>
    <name type="common">Polychaete worm</name>
    <dbReference type="NCBI Taxonomy" id="6347"/>
    <lineage>
        <taxon>Eukaryota</taxon>
        <taxon>Metazoa</taxon>
        <taxon>Spiralia</taxon>
        <taxon>Lophotrochozoa</taxon>
        <taxon>Annelida</taxon>
        <taxon>Polychaeta</taxon>
        <taxon>Sedentaria</taxon>
        <taxon>Canalipalpata</taxon>
        <taxon>Sabellida</taxon>
        <taxon>Oweniida</taxon>
        <taxon>Oweniidae</taxon>
        <taxon>Owenia</taxon>
    </lineage>
</organism>
<dbReference type="PANTHER" id="PTHR14063">
    <property type="entry name" value="PROTEIN LIN-7 HOMOLOG"/>
    <property type="match status" value="1"/>
</dbReference>
<protein>
    <recommendedName>
        <fullName evidence="2">PDZ domain-containing protein</fullName>
    </recommendedName>
</protein>
<feature type="compositionally biased region" description="Polar residues" evidence="1">
    <location>
        <begin position="22"/>
        <end position="31"/>
    </location>
</feature>
<evidence type="ECO:0000259" key="2">
    <source>
        <dbReference type="PROSITE" id="PS50106"/>
    </source>
</evidence>
<dbReference type="OrthoDB" id="6021951at2759"/>
<dbReference type="Proteomes" id="UP000749559">
    <property type="component" value="Unassembled WGS sequence"/>
</dbReference>
<evidence type="ECO:0000256" key="1">
    <source>
        <dbReference type="SAM" id="MobiDB-lite"/>
    </source>
</evidence>
<dbReference type="SMART" id="SM00228">
    <property type="entry name" value="PDZ"/>
    <property type="match status" value="1"/>
</dbReference>
<dbReference type="SUPFAM" id="SSF50156">
    <property type="entry name" value="PDZ domain-like"/>
    <property type="match status" value="1"/>
</dbReference>
<dbReference type="PROSITE" id="PS50106">
    <property type="entry name" value="PDZ"/>
    <property type="match status" value="1"/>
</dbReference>
<feature type="region of interest" description="Disordered" evidence="1">
    <location>
        <begin position="1"/>
        <end position="31"/>
    </location>
</feature>
<evidence type="ECO:0000313" key="3">
    <source>
        <dbReference type="EMBL" id="CAH1777209.1"/>
    </source>
</evidence>
<reference evidence="3" key="1">
    <citation type="submission" date="2022-03" db="EMBL/GenBank/DDBJ databases">
        <authorList>
            <person name="Martin C."/>
        </authorList>
    </citation>
    <scope>NUCLEOTIDE SEQUENCE</scope>
</reference>
<name>A0A8J1TG53_OWEFU</name>
<evidence type="ECO:0000313" key="4">
    <source>
        <dbReference type="Proteomes" id="UP000749559"/>
    </source>
</evidence>
<accession>A0A8J1TG53</accession>
<dbReference type="AlphaFoldDB" id="A0A8J1TG53"/>
<keyword evidence="4" id="KW-1185">Reference proteome</keyword>
<dbReference type="EMBL" id="CAIIXF020000002">
    <property type="protein sequence ID" value="CAH1777209.1"/>
    <property type="molecule type" value="Genomic_DNA"/>
</dbReference>